<proteinExistence type="predicted"/>
<dbReference type="FunFam" id="3.20.20.330:FF:000002">
    <property type="entry name" value="Homocysteine S-methyltransferase"/>
    <property type="match status" value="1"/>
</dbReference>
<dbReference type="eggNOG" id="COG2040">
    <property type="taxonomic scope" value="Bacteria"/>
</dbReference>
<dbReference type="EMBL" id="AP012337">
    <property type="protein sequence ID" value="BAM00096.1"/>
    <property type="molecule type" value="Genomic_DNA"/>
</dbReference>
<evidence type="ECO:0000256" key="6">
    <source>
        <dbReference type="PIRSR" id="PIRSR037505-2"/>
    </source>
</evidence>
<dbReference type="NCBIfam" id="NF007020">
    <property type="entry name" value="PRK09485.1"/>
    <property type="match status" value="1"/>
</dbReference>
<evidence type="ECO:0000256" key="5">
    <source>
        <dbReference type="ARBA" id="ARBA00076752"/>
    </source>
</evidence>
<evidence type="ECO:0000256" key="4">
    <source>
        <dbReference type="ARBA" id="ARBA00022833"/>
    </source>
</evidence>
<dbReference type="Pfam" id="PF02574">
    <property type="entry name" value="S-methyl_trans"/>
    <property type="match status" value="1"/>
</dbReference>
<accession>I0I4A8</accession>
<dbReference type="PROSITE" id="PS50970">
    <property type="entry name" value="HCY"/>
    <property type="match status" value="1"/>
</dbReference>
<dbReference type="InterPro" id="IPR051486">
    <property type="entry name" value="Hcy_S-methyltransferase"/>
</dbReference>
<evidence type="ECO:0000256" key="1">
    <source>
        <dbReference type="ARBA" id="ARBA00022603"/>
    </source>
</evidence>
<evidence type="ECO:0000313" key="10">
    <source>
        <dbReference type="Proteomes" id="UP000007880"/>
    </source>
</evidence>
<dbReference type="KEGG" id="cap:CLDAP_20560"/>
<keyword evidence="2 7" id="KW-0808">Transferase</keyword>
<dbReference type="PANTHER" id="PTHR46015">
    <property type="entry name" value="ZGC:172121"/>
    <property type="match status" value="1"/>
</dbReference>
<keyword evidence="10" id="KW-1185">Reference proteome</keyword>
<dbReference type="HOGENOM" id="CLU_004914_3_2_0"/>
<dbReference type="GO" id="GO:0008898">
    <property type="term" value="F:S-adenosylmethionine-homocysteine S-methyltransferase activity"/>
    <property type="evidence" value="ECO:0007669"/>
    <property type="project" value="TreeGrafter"/>
</dbReference>
<feature type="binding site" evidence="6 7">
    <location>
        <position position="230"/>
    </location>
    <ligand>
        <name>Zn(2+)</name>
        <dbReference type="ChEBI" id="CHEBI:29105"/>
    </ligand>
</feature>
<dbReference type="RefSeq" id="WP_014433331.1">
    <property type="nucleotide sequence ID" value="NC_017079.1"/>
</dbReference>
<evidence type="ECO:0000313" key="9">
    <source>
        <dbReference type="EMBL" id="BAM00096.1"/>
    </source>
</evidence>
<dbReference type="GO" id="GO:0008270">
    <property type="term" value="F:zinc ion binding"/>
    <property type="evidence" value="ECO:0007669"/>
    <property type="project" value="InterPro"/>
</dbReference>
<feature type="binding site" evidence="6 7">
    <location>
        <position position="296"/>
    </location>
    <ligand>
        <name>Zn(2+)</name>
        <dbReference type="ChEBI" id="CHEBI:29105"/>
    </ligand>
</feature>
<keyword evidence="4 6" id="KW-0862">Zinc</keyword>
<dbReference type="PATRIC" id="fig|926550.5.peg.2270"/>
<feature type="binding site" evidence="6 7">
    <location>
        <position position="295"/>
    </location>
    <ligand>
        <name>Zn(2+)</name>
        <dbReference type="ChEBI" id="CHEBI:29105"/>
    </ligand>
</feature>
<name>I0I4A8_CALAS</name>
<dbReference type="GO" id="GO:0032259">
    <property type="term" value="P:methylation"/>
    <property type="evidence" value="ECO:0007669"/>
    <property type="project" value="UniProtKB-KW"/>
</dbReference>
<comment type="cofactor">
    <cofactor evidence="6">
        <name>Zn(2+)</name>
        <dbReference type="ChEBI" id="CHEBI:29105"/>
    </cofactor>
    <text evidence="6">Binds 1 zinc ion per subunit.</text>
</comment>
<dbReference type="Proteomes" id="UP000007880">
    <property type="component" value="Chromosome"/>
</dbReference>
<feature type="domain" description="Hcy-binding" evidence="8">
    <location>
        <begin position="3"/>
        <end position="310"/>
    </location>
</feature>
<protein>
    <recommendedName>
        <fullName evidence="5">S-methylmethionine:homocysteine methyltransferase</fullName>
    </recommendedName>
</protein>
<keyword evidence="1 7" id="KW-0489">Methyltransferase</keyword>
<dbReference type="SUPFAM" id="SSF82282">
    <property type="entry name" value="Homocysteine S-methyltransferase"/>
    <property type="match status" value="1"/>
</dbReference>
<dbReference type="InterPro" id="IPR017226">
    <property type="entry name" value="BHMT-like"/>
</dbReference>
<dbReference type="Gene3D" id="3.20.20.330">
    <property type="entry name" value="Homocysteine-binding-like domain"/>
    <property type="match status" value="1"/>
</dbReference>
<dbReference type="AlphaFoldDB" id="I0I4A8"/>
<dbReference type="GO" id="GO:0009086">
    <property type="term" value="P:methionine biosynthetic process"/>
    <property type="evidence" value="ECO:0007669"/>
    <property type="project" value="InterPro"/>
</dbReference>
<dbReference type="InterPro" id="IPR036589">
    <property type="entry name" value="HCY_dom_sf"/>
</dbReference>
<evidence type="ECO:0000256" key="2">
    <source>
        <dbReference type="ARBA" id="ARBA00022679"/>
    </source>
</evidence>
<keyword evidence="3 6" id="KW-0479">Metal-binding</keyword>
<dbReference type="InterPro" id="IPR003726">
    <property type="entry name" value="HCY_dom"/>
</dbReference>
<evidence type="ECO:0000256" key="7">
    <source>
        <dbReference type="PROSITE-ProRule" id="PRU00333"/>
    </source>
</evidence>
<dbReference type="OrthoDB" id="9803687at2"/>
<dbReference type="PIRSF" id="PIRSF037505">
    <property type="entry name" value="Betaine_HMT"/>
    <property type="match status" value="1"/>
</dbReference>
<evidence type="ECO:0000256" key="3">
    <source>
        <dbReference type="ARBA" id="ARBA00022723"/>
    </source>
</evidence>
<evidence type="ECO:0000259" key="8">
    <source>
        <dbReference type="PROSITE" id="PS50970"/>
    </source>
</evidence>
<dbReference type="STRING" id="926550.CLDAP_20560"/>
<reference evidence="9 10" key="1">
    <citation type="submission" date="2012-02" db="EMBL/GenBank/DDBJ databases">
        <title>Complete genome sequence of Caldilinea aerophila DSM 14535 (= NBRC 102666).</title>
        <authorList>
            <person name="Oguchi A."/>
            <person name="Hosoyama A."/>
            <person name="Sekine M."/>
            <person name="Fukai R."/>
            <person name="Kato Y."/>
            <person name="Nakamura S."/>
            <person name="Hanada S."/>
            <person name="Yamazaki S."/>
            <person name="Fujita N."/>
        </authorList>
    </citation>
    <scope>NUCLEOTIDE SEQUENCE [LARGE SCALE GENOMIC DNA]</scope>
    <source>
        <strain evidence="10">DSM 14535 / JCM 11387 / NBRC 104270 / STL-6-O1</strain>
    </source>
</reference>
<organism evidence="9 10">
    <name type="scientific">Caldilinea aerophila (strain DSM 14535 / JCM 11387 / NBRC 104270 / STL-6-O1)</name>
    <dbReference type="NCBI Taxonomy" id="926550"/>
    <lineage>
        <taxon>Bacteria</taxon>
        <taxon>Bacillati</taxon>
        <taxon>Chloroflexota</taxon>
        <taxon>Caldilineae</taxon>
        <taxon>Caldilineales</taxon>
        <taxon>Caldilineaceae</taxon>
        <taxon>Caldilinea</taxon>
    </lineage>
</organism>
<dbReference type="GO" id="GO:0033528">
    <property type="term" value="P:S-methylmethionine cycle"/>
    <property type="evidence" value="ECO:0007669"/>
    <property type="project" value="TreeGrafter"/>
</dbReference>
<dbReference type="PANTHER" id="PTHR46015:SF1">
    <property type="entry name" value="HOMOCYSTEINE S-METHYLTRANSFERASE-LIKE ISOFORM 1"/>
    <property type="match status" value="1"/>
</dbReference>
<sequence>MFNPLTPFLEANGVIIIDGALATELERRGADLSDALWSARLLIDAPELIRSVHLDYLRAGADVLITASYQASIEGFKRRGLNEAQVRNLFRLSVQLAAEAIEEYLAETQAGPARLPPLIAASIGPYGAYLADGSEYRGDYGLSVEALIAWHRPRVSALAETEADLFACETIPCLAEAEALIRLLEEYPDMPAWLSFSCRDGESLSSGEPFAEAVRLANRSEQIVAVGVNCTAPRFVESLLQIARPLTDKPLLCYPNSGEAWDAEARCWVEGTGVTDFAEPARRWYAAGARLIGGCCRTTPADIAAMAQALRREVEQRRHQAL</sequence>
<gene>
    <name evidence="9" type="primary">mmuM</name>
    <name evidence="9" type="ordered locus">CLDAP_20560</name>
</gene>